<name>A0AAD9ABI1_9PEZI</name>
<evidence type="ECO:0000313" key="2">
    <source>
        <dbReference type="EMBL" id="KAK1845061.1"/>
    </source>
</evidence>
<gene>
    <name evidence="2" type="ORF">CCHR01_12328</name>
</gene>
<proteinExistence type="predicted"/>
<comment type="caution">
    <text evidence="2">The sequence shown here is derived from an EMBL/GenBank/DDBJ whole genome shotgun (WGS) entry which is preliminary data.</text>
</comment>
<protein>
    <submittedName>
        <fullName evidence="2">Uncharacterized protein</fullName>
    </submittedName>
</protein>
<sequence length="139" mass="14691">MMQASYGSQEVYGFDDPTGMVSRSGASTMQYRSAPYKYSRGDAHRVYGYTSTEIAVSQEAKPFLGPRISPGESLGSRSCVTVSPQRLGNRIYAGAGNAGPRFGVRKRGRSPYGVRSNSVAGGEALPKAMRGGASGFGHV</sequence>
<organism evidence="2 3">
    <name type="scientific">Colletotrichum chrysophilum</name>
    <dbReference type="NCBI Taxonomy" id="1836956"/>
    <lineage>
        <taxon>Eukaryota</taxon>
        <taxon>Fungi</taxon>
        <taxon>Dikarya</taxon>
        <taxon>Ascomycota</taxon>
        <taxon>Pezizomycotina</taxon>
        <taxon>Sordariomycetes</taxon>
        <taxon>Hypocreomycetidae</taxon>
        <taxon>Glomerellales</taxon>
        <taxon>Glomerellaceae</taxon>
        <taxon>Colletotrichum</taxon>
        <taxon>Colletotrichum gloeosporioides species complex</taxon>
    </lineage>
</organism>
<dbReference type="EMBL" id="JAQOWY010000287">
    <property type="protein sequence ID" value="KAK1845061.1"/>
    <property type="molecule type" value="Genomic_DNA"/>
</dbReference>
<keyword evidence="3" id="KW-1185">Reference proteome</keyword>
<accession>A0AAD9ABI1</accession>
<reference evidence="2" key="1">
    <citation type="submission" date="2023-01" db="EMBL/GenBank/DDBJ databases">
        <title>Colletotrichum chrysophilum M932 genome sequence.</title>
        <authorList>
            <person name="Baroncelli R."/>
        </authorList>
    </citation>
    <scope>NUCLEOTIDE SEQUENCE</scope>
    <source>
        <strain evidence="2">M932</strain>
    </source>
</reference>
<evidence type="ECO:0000313" key="3">
    <source>
        <dbReference type="Proteomes" id="UP001243330"/>
    </source>
</evidence>
<dbReference type="AlphaFoldDB" id="A0AAD9ABI1"/>
<feature type="region of interest" description="Disordered" evidence="1">
    <location>
        <begin position="98"/>
        <end position="119"/>
    </location>
</feature>
<evidence type="ECO:0000256" key="1">
    <source>
        <dbReference type="SAM" id="MobiDB-lite"/>
    </source>
</evidence>
<dbReference type="Proteomes" id="UP001243330">
    <property type="component" value="Unassembled WGS sequence"/>
</dbReference>